<feature type="compositionally biased region" description="Low complexity" evidence="1">
    <location>
        <begin position="444"/>
        <end position="455"/>
    </location>
</feature>
<protein>
    <recommendedName>
        <fullName evidence="2">Amine oxidase domain-containing protein</fullName>
    </recommendedName>
</protein>
<dbReference type="SUPFAM" id="SSF51905">
    <property type="entry name" value="FAD/NAD(P)-binding domain"/>
    <property type="match status" value="2"/>
</dbReference>
<evidence type="ECO:0000313" key="4">
    <source>
        <dbReference type="Proteomes" id="UP000291259"/>
    </source>
</evidence>
<dbReference type="InterPro" id="IPR006311">
    <property type="entry name" value="TAT_signal"/>
</dbReference>
<feature type="region of interest" description="Disordered" evidence="1">
    <location>
        <begin position="33"/>
        <end position="66"/>
    </location>
</feature>
<keyword evidence="4" id="KW-1185">Reference proteome</keyword>
<reference evidence="3 4" key="1">
    <citation type="submission" date="2019-01" db="EMBL/GenBank/DDBJ databases">
        <title>Genome sequencing of strain FW100M-8.</title>
        <authorList>
            <person name="Heo J."/>
            <person name="Kim S.-J."/>
            <person name="Kim J.-S."/>
            <person name="Hong S.-B."/>
            <person name="Kwon S.-W."/>
        </authorList>
    </citation>
    <scope>NUCLEOTIDE SEQUENCE [LARGE SCALE GENOMIC DNA]</scope>
    <source>
        <strain evidence="3 4">FW100M-8</strain>
    </source>
</reference>
<evidence type="ECO:0000313" key="3">
    <source>
        <dbReference type="EMBL" id="QAY72169.1"/>
    </source>
</evidence>
<feature type="domain" description="Amine oxidase" evidence="2">
    <location>
        <begin position="60"/>
        <end position="136"/>
    </location>
</feature>
<dbReference type="GO" id="GO:0016491">
    <property type="term" value="F:oxidoreductase activity"/>
    <property type="evidence" value="ECO:0007669"/>
    <property type="project" value="InterPro"/>
</dbReference>
<evidence type="ECO:0000256" key="1">
    <source>
        <dbReference type="SAM" id="MobiDB-lite"/>
    </source>
</evidence>
<dbReference type="Proteomes" id="UP000291259">
    <property type="component" value="Chromosome"/>
</dbReference>
<dbReference type="SUPFAM" id="SSF54373">
    <property type="entry name" value="FAD-linked reductases, C-terminal domain"/>
    <property type="match status" value="1"/>
</dbReference>
<dbReference type="Pfam" id="PF01593">
    <property type="entry name" value="Amino_oxidase"/>
    <property type="match status" value="2"/>
</dbReference>
<dbReference type="RefSeq" id="WP_129188113.1">
    <property type="nucleotide sequence ID" value="NZ_CP035491.1"/>
</dbReference>
<feature type="region of interest" description="Disordered" evidence="1">
    <location>
        <begin position="444"/>
        <end position="475"/>
    </location>
</feature>
<dbReference type="PROSITE" id="PS51318">
    <property type="entry name" value="TAT"/>
    <property type="match status" value="1"/>
</dbReference>
<organism evidence="3 4">
    <name type="scientific">Agromyces protaetiae</name>
    <dbReference type="NCBI Taxonomy" id="2509455"/>
    <lineage>
        <taxon>Bacteria</taxon>
        <taxon>Bacillati</taxon>
        <taxon>Actinomycetota</taxon>
        <taxon>Actinomycetes</taxon>
        <taxon>Micrococcales</taxon>
        <taxon>Microbacteriaceae</taxon>
        <taxon>Agromyces</taxon>
    </lineage>
</organism>
<dbReference type="OrthoDB" id="337830at2"/>
<gene>
    <name evidence="3" type="ORF">ET445_01265</name>
</gene>
<evidence type="ECO:0000259" key="2">
    <source>
        <dbReference type="Pfam" id="PF01593"/>
    </source>
</evidence>
<proteinExistence type="predicted"/>
<dbReference type="AlphaFoldDB" id="A0A4P6FCT9"/>
<dbReference type="Gene3D" id="3.50.50.60">
    <property type="entry name" value="FAD/NAD(P)-binding domain"/>
    <property type="match status" value="2"/>
</dbReference>
<dbReference type="PANTHER" id="PTHR10742:SF410">
    <property type="entry name" value="LYSINE-SPECIFIC HISTONE DEMETHYLASE 2"/>
    <property type="match status" value="1"/>
</dbReference>
<dbReference type="InterPro" id="IPR050281">
    <property type="entry name" value="Flavin_monoamine_oxidase"/>
</dbReference>
<dbReference type="KEGG" id="agf:ET445_01265"/>
<feature type="domain" description="Amine oxidase" evidence="2">
    <location>
        <begin position="152"/>
        <end position="534"/>
    </location>
</feature>
<dbReference type="EMBL" id="CP035491">
    <property type="protein sequence ID" value="QAY72169.1"/>
    <property type="molecule type" value="Genomic_DNA"/>
</dbReference>
<sequence>MDSQGAAEGIPRRGFLAAALAGVATVVLASCTAEPAPTPTPTRTPTPSPTPTPTPTPLPPGIPEPTAFRRTRWSADPYARGAFSFDQVGTTPELRETLATPVDDRIWFAGEACSTDAPGTVQGAFESGARAASEIMRVAQRGERIAIVGAGVAGLAAARALSRSSRDLEVVVVEARDRVGGRIHSVDDGAFERTIELGSPFVDRDGALDGLLDDAGVETTPVAPPTEARVAPTHEWVGVQSTGDEALAVASTWAHEAPYDTSLASALAQTGADALSTEPQADGVSPADWLEWSLRTSIVPATAAEPERLSAKRLDLGRIQRGRQLARTPLAGLVDELAASADIALSNVVRRIARVGDRVSLRFETGESLRVDRVVVTAPLGVLKTDTIEFEPRLPRAHQRAISVLGMGAVDLVWLRFDEAFWRSDAPADGDLPRDVLTVVGPVEAPPVVADPSDGAGDEASDDATGDAPDADEPAPALDRLVNAWIDVGLADDEPVLVGIVAGERAGRLEALSDDESLAAVLEDLRPFLPAESPVEPPPLEDSPQGEPPVH</sequence>
<feature type="compositionally biased region" description="Acidic residues" evidence="1">
    <location>
        <begin position="456"/>
        <end position="473"/>
    </location>
</feature>
<dbReference type="PANTHER" id="PTHR10742">
    <property type="entry name" value="FLAVIN MONOAMINE OXIDASE"/>
    <property type="match status" value="1"/>
</dbReference>
<dbReference type="Gene3D" id="3.90.660.10">
    <property type="match status" value="1"/>
</dbReference>
<dbReference type="InterPro" id="IPR036188">
    <property type="entry name" value="FAD/NAD-bd_sf"/>
</dbReference>
<dbReference type="InterPro" id="IPR002937">
    <property type="entry name" value="Amino_oxidase"/>
</dbReference>
<feature type="compositionally biased region" description="Pro residues" evidence="1">
    <location>
        <begin position="36"/>
        <end position="63"/>
    </location>
</feature>
<feature type="region of interest" description="Disordered" evidence="1">
    <location>
        <begin position="529"/>
        <end position="551"/>
    </location>
</feature>
<accession>A0A4P6FCT9</accession>
<dbReference type="PRINTS" id="PR00419">
    <property type="entry name" value="ADXRDTASE"/>
</dbReference>
<name>A0A4P6FCT9_9MICO</name>